<dbReference type="PRINTS" id="PR00791">
    <property type="entry name" value="PEPDIPTASEA"/>
</dbReference>
<dbReference type="EC" id="3.4.-.-" evidence="6"/>
<evidence type="ECO:0000313" key="11">
    <source>
        <dbReference type="RefSeq" id="XP_013773751.1"/>
    </source>
</evidence>
<sequence length="647" mass="74300">MGTTGFWIVLLCTFTITSTSLGASSNNRDISAKYVSGDNPDEAEGFEFLQTYDKRASQECYLSVLSNWAYATNLTEENKQNLLERSLVYAEFQKEAWKNATSFAWKQFKNPSTRRLFKFLSILGTAALPTEKLKELNEISASMEDTYSTSKICPYSLQVVITDESENLDDDKSSSEEENCTLSLEPDITRILKKSQNYDELAYVWKAWRDSSGKKIRKRYERFVELSNDAARLNGFADMGEMWRESYESDTFLEDLENLWKQLLPLYENLHAYVRRKLISKYGNDKIRPDGPIPAHLLGNMWAQDWAGVQEFTEPYPGKPSLDVTPQMVEQNMTALDMFNISEEFFSSLGLKEMPPPFWEHSVIEKPTDREIVCHASAWDFCNGKDYRIKQCTDITMQDLITVHHEMGHIEYYLQYADQPSLFREGANPGFHEAVGDVLALSVSTPKHLKAISLLNEIADDPEGDINYLYSIALDKISFLPFGYLMDLWRWGIFSGNTSVEEMNTKWWELRLKYQGVCPPVKRTEEDFDPGAKYHIPGNTPYIRYFVSFVIQFQFHKALCEAAGHEGPLYKCDIYQSKEAGKLLSQVLQLGSSKPWTEAMKIMTGGKTNKMDAAPIIEYFDPLIQWLKEQNKNYTLGWTSNDPTICP</sequence>
<evidence type="ECO:0000256" key="7">
    <source>
        <dbReference type="SAM" id="SignalP"/>
    </source>
</evidence>
<keyword evidence="6" id="KW-0862">Zinc</keyword>
<keyword evidence="6" id="KW-0378">Hydrolase</keyword>
<dbReference type="RefSeq" id="XP_013773752.1">
    <property type="nucleotide sequence ID" value="XM_013918298.2"/>
</dbReference>
<keyword evidence="4 6" id="KW-0325">Glycoprotein</keyword>
<dbReference type="SUPFAM" id="SSF55486">
    <property type="entry name" value="Metalloproteases ('zincins'), catalytic domain"/>
    <property type="match status" value="1"/>
</dbReference>
<evidence type="ECO:0000313" key="12">
    <source>
        <dbReference type="RefSeq" id="XP_013773752.1"/>
    </source>
</evidence>
<dbReference type="PANTHER" id="PTHR10514:SF27">
    <property type="entry name" value="ANGIOTENSIN-CONVERTING ENZYME"/>
    <property type="match status" value="1"/>
</dbReference>
<keyword evidence="2 7" id="KW-0732">Signal</keyword>
<keyword evidence="3 5" id="KW-1015">Disulfide bond</keyword>
<evidence type="ECO:0000256" key="1">
    <source>
        <dbReference type="ARBA" id="ARBA00008139"/>
    </source>
</evidence>
<evidence type="ECO:0000313" key="8">
    <source>
        <dbReference type="Proteomes" id="UP000694941"/>
    </source>
</evidence>
<dbReference type="RefSeq" id="XP_013773751.1">
    <property type="nucleotide sequence ID" value="XM_013918297.2"/>
</dbReference>
<evidence type="ECO:0000313" key="10">
    <source>
        <dbReference type="RefSeq" id="XP_013773750.1"/>
    </source>
</evidence>
<dbReference type="PROSITE" id="PS52011">
    <property type="entry name" value="PEPTIDASE_M2"/>
    <property type="match status" value="1"/>
</dbReference>
<feature type="disulfide bond" evidence="5">
    <location>
        <begin position="374"/>
        <end position="392"/>
    </location>
</feature>
<dbReference type="CDD" id="cd06461">
    <property type="entry name" value="M2_ACE"/>
    <property type="match status" value="1"/>
</dbReference>
<dbReference type="RefSeq" id="XP_013773749.1">
    <property type="nucleotide sequence ID" value="XM_013918295.2"/>
</dbReference>
<comment type="cofactor">
    <cofactor evidence="6">
        <name>Zn(2+)</name>
        <dbReference type="ChEBI" id="CHEBI:29105"/>
    </cofactor>
    <text evidence="6">Binds 1 zinc ion per subunit.</text>
</comment>
<comment type="caution">
    <text evidence="5">Lacks conserved residue(s) required for the propagation of feature annotation.</text>
</comment>
<dbReference type="Proteomes" id="UP000694941">
    <property type="component" value="Unplaced"/>
</dbReference>
<keyword evidence="6" id="KW-0482">Metalloprotease</keyword>
<comment type="similarity">
    <text evidence="1 5 6">Belongs to the peptidase M2 family.</text>
</comment>
<evidence type="ECO:0000256" key="4">
    <source>
        <dbReference type="ARBA" id="ARBA00023180"/>
    </source>
</evidence>
<dbReference type="GeneID" id="106458754"/>
<feature type="signal peptide" evidence="7">
    <location>
        <begin position="1"/>
        <end position="22"/>
    </location>
</feature>
<evidence type="ECO:0000256" key="5">
    <source>
        <dbReference type="PROSITE-ProRule" id="PRU01355"/>
    </source>
</evidence>
<keyword evidence="6" id="KW-0121">Carboxypeptidase</keyword>
<dbReference type="PANTHER" id="PTHR10514">
    <property type="entry name" value="ANGIOTENSIN-CONVERTING ENZYME"/>
    <property type="match status" value="1"/>
</dbReference>
<name>A0ABM1B2Z5_LIMPO</name>
<organism evidence="8 10">
    <name type="scientific">Limulus polyphemus</name>
    <name type="common">Atlantic horseshoe crab</name>
    <dbReference type="NCBI Taxonomy" id="6850"/>
    <lineage>
        <taxon>Eukaryota</taxon>
        <taxon>Metazoa</taxon>
        <taxon>Ecdysozoa</taxon>
        <taxon>Arthropoda</taxon>
        <taxon>Chelicerata</taxon>
        <taxon>Merostomata</taxon>
        <taxon>Xiphosura</taxon>
        <taxon>Limulidae</taxon>
        <taxon>Limulus</taxon>
    </lineage>
</organism>
<dbReference type="InterPro" id="IPR001548">
    <property type="entry name" value="Peptidase_M2"/>
</dbReference>
<keyword evidence="6" id="KW-0479">Metal-binding</keyword>
<evidence type="ECO:0000256" key="2">
    <source>
        <dbReference type="ARBA" id="ARBA00022729"/>
    </source>
</evidence>
<keyword evidence="8" id="KW-1185">Reference proteome</keyword>
<evidence type="ECO:0000313" key="9">
    <source>
        <dbReference type="RefSeq" id="XP_013773749.1"/>
    </source>
</evidence>
<evidence type="ECO:0000256" key="6">
    <source>
        <dbReference type="RuleBase" id="RU361144"/>
    </source>
</evidence>
<keyword evidence="6" id="KW-0645">Protease</keyword>
<feature type="chain" id="PRO_5045021982" description="Angiotensin-converting enzyme" evidence="7">
    <location>
        <begin position="23"/>
        <end position="647"/>
    </location>
</feature>
<reference evidence="9 10" key="1">
    <citation type="submission" date="2025-05" db="UniProtKB">
        <authorList>
            <consortium name="RefSeq"/>
        </authorList>
    </citation>
    <scope>IDENTIFICATION</scope>
    <source>
        <tissue evidence="9 10">Muscle</tissue>
    </source>
</reference>
<dbReference type="Pfam" id="PF01401">
    <property type="entry name" value="Peptidase_M2"/>
    <property type="match status" value="1"/>
</dbReference>
<proteinExistence type="inferred from homology"/>
<dbReference type="RefSeq" id="XP_013773750.1">
    <property type="nucleotide sequence ID" value="XM_013918296.2"/>
</dbReference>
<gene>
    <name evidence="9 10 11 12" type="primary">LOC106458754</name>
</gene>
<protein>
    <recommendedName>
        <fullName evidence="6">Angiotensin-converting enzyme</fullName>
        <ecNumber evidence="6">3.4.-.-</ecNumber>
    </recommendedName>
</protein>
<dbReference type="Gene3D" id="1.10.1370.30">
    <property type="match status" value="2"/>
</dbReference>
<accession>A0ABM1B2Z5</accession>
<evidence type="ECO:0000256" key="3">
    <source>
        <dbReference type="ARBA" id="ARBA00023157"/>
    </source>
</evidence>